<dbReference type="SMART" id="SM00387">
    <property type="entry name" value="HATPase_c"/>
    <property type="match status" value="1"/>
</dbReference>
<reference evidence="14 15" key="1">
    <citation type="submission" date="2013-10" db="EMBL/GenBank/DDBJ databases">
        <title>Salinisphaera japonica YTM-1 Genome Sequencing.</title>
        <authorList>
            <person name="Lai Q."/>
            <person name="Li C."/>
            <person name="Shao Z."/>
        </authorList>
    </citation>
    <scope>NUCLEOTIDE SEQUENCE [LARGE SCALE GENOMIC DNA]</scope>
    <source>
        <strain evidence="14 15">YTM-1</strain>
    </source>
</reference>
<evidence type="ECO:0000256" key="6">
    <source>
        <dbReference type="ARBA" id="ARBA00022692"/>
    </source>
</evidence>
<comment type="caution">
    <text evidence="14">The sequence shown here is derived from an EMBL/GenBank/DDBJ whole genome shotgun (WGS) entry which is preliminary data.</text>
</comment>
<dbReference type="InterPro" id="IPR036097">
    <property type="entry name" value="HisK_dim/P_sf"/>
</dbReference>
<dbReference type="InterPro" id="IPR050428">
    <property type="entry name" value="TCS_sensor_his_kinase"/>
</dbReference>
<evidence type="ECO:0000256" key="10">
    <source>
        <dbReference type="ARBA" id="ARBA00023136"/>
    </source>
</evidence>
<proteinExistence type="predicted"/>
<dbReference type="Pfam" id="PF00512">
    <property type="entry name" value="HisKA"/>
    <property type="match status" value="1"/>
</dbReference>
<feature type="domain" description="HAMP" evidence="13">
    <location>
        <begin position="143"/>
        <end position="196"/>
    </location>
</feature>
<dbReference type="SUPFAM" id="SSF47384">
    <property type="entry name" value="Homodimeric domain of signal transducing histidine kinase"/>
    <property type="match status" value="1"/>
</dbReference>
<keyword evidence="6 11" id="KW-0812">Transmembrane</keyword>
<name>A0A423PZC5_9GAMM</name>
<evidence type="ECO:0000259" key="13">
    <source>
        <dbReference type="PROSITE" id="PS50885"/>
    </source>
</evidence>
<dbReference type="Proteomes" id="UP000285310">
    <property type="component" value="Unassembled WGS sequence"/>
</dbReference>
<evidence type="ECO:0000313" key="15">
    <source>
        <dbReference type="Proteomes" id="UP000285310"/>
    </source>
</evidence>
<dbReference type="InParanoid" id="A0A423PZC5"/>
<dbReference type="CDD" id="cd00075">
    <property type="entry name" value="HATPase"/>
    <property type="match status" value="1"/>
</dbReference>
<dbReference type="CDD" id="cd00082">
    <property type="entry name" value="HisKA"/>
    <property type="match status" value="1"/>
</dbReference>
<dbReference type="AlphaFoldDB" id="A0A423PZC5"/>
<dbReference type="InterPro" id="IPR003660">
    <property type="entry name" value="HAMP_dom"/>
</dbReference>
<organism evidence="14 15">
    <name type="scientific">Salinisphaera japonica YTM-1</name>
    <dbReference type="NCBI Taxonomy" id="1209778"/>
    <lineage>
        <taxon>Bacteria</taxon>
        <taxon>Pseudomonadati</taxon>
        <taxon>Pseudomonadota</taxon>
        <taxon>Gammaproteobacteria</taxon>
        <taxon>Salinisphaerales</taxon>
        <taxon>Salinisphaeraceae</taxon>
        <taxon>Salinisphaera</taxon>
    </lineage>
</organism>
<evidence type="ECO:0000256" key="7">
    <source>
        <dbReference type="ARBA" id="ARBA00022777"/>
    </source>
</evidence>
<dbReference type="GO" id="GO:0005886">
    <property type="term" value="C:plasma membrane"/>
    <property type="evidence" value="ECO:0007669"/>
    <property type="project" value="TreeGrafter"/>
</dbReference>
<dbReference type="Gene3D" id="1.10.287.130">
    <property type="match status" value="1"/>
</dbReference>
<sequence>MATFIACTAFAVATHEVVDVIQDKIMRETLARELDMLAAQQRAGMTLVTQTLASRRVYVSAHPDHDPALPPVLDKINQGHYRTVRLHGHTFSASRIDTVRGSIFLMINIDTVAALKYRLIQLGWMTLAATIVLALLLAFVFSSVILRPVHRLADRLTATQPGQAHTPISAGYADKDLARIARSFDALVARFDAAIAREKAFTEDASHELRTPLAVTAGAVELLAGMDNLDTRAQQRVARAQEGCARMARLISALLFLAREQGGGASDHSDAARVVGDVLSYQQAALAERRIEAVVETEATPLAVPDGVIYSVLHNLIENAIRHTRDGQLFVQVSPERIRIRDTGSGMSAETQAHVFARRYRSANSPGLGLGLYLVYRICERQGWSIALTSREQVGTTFDIRLDGAV</sequence>
<dbReference type="GO" id="GO:0000155">
    <property type="term" value="F:phosphorelay sensor kinase activity"/>
    <property type="evidence" value="ECO:0007669"/>
    <property type="project" value="InterPro"/>
</dbReference>
<feature type="transmembrane region" description="Helical" evidence="11">
    <location>
        <begin position="122"/>
        <end position="146"/>
    </location>
</feature>
<dbReference type="EC" id="2.7.13.3" evidence="3"/>
<comment type="subcellular location">
    <subcellularLocation>
        <location evidence="2">Membrane</location>
    </subcellularLocation>
</comment>
<dbReference type="EMBL" id="AYKG01000009">
    <property type="protein sequence ID" value="ROO30873.1"/>
    <property type="molecule type" value="Genomic_DNA"/>
</dbReference>
<evidence type="ECO:0000256" key="2">
    <source>
        <dbReference type="ARBA" id="ARBA00004370"/>
    </source>
</evidence>
<protein>
    <recommendedName>
        <fullName evidence="3">histidine kinase</fullName>
        <ecNumber evidence="3">2.7.13.3</ecNumber>
    </recommendedName>
</protein>
<gene>
    <name evidence="14" type="ORF">SAJA_04070</name>
</gene>
<dbReference type="PANTHER" id="PTHR45436">
    <property type="entry name" value="SENSOR HISTIDINE KINASE YKOH"/>
    <property type="match status" value="1"/>
</dbReference>
<dbReference type="Gene3D" id="3.30.565.10">
    <property type="entry name" value="Histidine kinase-like ATPase, C-terminal domain"/>
    <property type="match status" value="1"/>
</dbReference>
<dbReference type="InterPro" id="IPR003661">
    <property type="entry name" value="HisK_dim/P_dom"/>
</dbReference>
<dbReference type="Gene3D" id="6.10.340.10">
    <property type="match status" value="1"/>
</dbReference>
<evidence type="ECO:0000256" key="1">
    <source>
        <dbReference type="ARBA" id="ARBA00000085"/>
    </source>
</evidence>
<dbReference type="PANTHER" id="PTHR45436:SF16">
    <property type="entry name" value="HISTIDINE KINASE"/>
    <property type="match status" value="1"/>
</dbReference>
<dbReference type="InterPro" id="IPR003594">
    <property type="entry name" value="HATPase_dom"/>
</dbReference>
<evidence type="ECO:0000256" key="4">
    <source>
        <dbReference type="ARBA" id="ARBA00022553"/>
    </source>
</evidence>
<dbReference type="InterPro" id="IPR036890">
    <property type="entry name" value="HATPase_C_sf"/>
</dbReference>
<dbReference type="Pfam" id="PF02518">
    <property type="entry name" value="HATPase_c"/>
    <property type="match status" value="1"/>
</dbReference>
<evidence type="ECO:0000256" key="8">
    <source>
        <dbReference type="ARBA" id="ARBA00022989"/>
    </source>
</evidence>
<evidence type="ECO:0000256" key="5">
    <source>
        <dbReference type="ARBA" id="ARBA00022679"/>
    </source>
</evidence>
<evidence type="ECO:0000256" key="11">
    <source>
        <dbReference type="SAM" id="Phobius"/>
    </source>
</evidence>
<keyword evidence="5" id="KW-0808">Transferase</keyword>
<dbReference type="SUPFAM" id="SSF55874">
    <property type="entry name" value="ATPase domain of HSP90 chaperone/DNA topoisomerase II/histidine kinase"/>
    <property type="match status" value="1"/>
</dbReference>
<dbReference type="PROSITE" id="PS50885">
    <property type="entry name" value="HAMP"/>
    <property type="match status" value="1"/>
</dbReference>
<evidence type="ECO:0000256" key="3">
    <source>
        <dbReference type="ARBA" id="ARBA00012438"/>
    </source>
</evidence>
<dbReference type="PROSITE" id="PS50109">
    <property type="entry name" value="HIS_KIN"/>
    <property type="match status" value="1"/>
</dbReference>
<dbReference type="SMART" id="SM00388">
    <property type="entry name" value="HisKA"/>
    <property type="match status" value="1"/>
</dbReference>
<evidence type="ECO:0000259" key="12">
    <source>
        <dbReference type="PROSITE" id="PS50109"/>
    </source>
</evidence>
<dbReference type="InterPro" id="IPR004358">
    <property type="entry name" value="Sig_transdc_His_kin-like_C"/>
</dbReference>
<keyword evidence="7" id="KW-0418">Kinase</keyword>
<keyword evidence="15" id="KW-1185">Reference proteome</keyword>
<accession>A0A423PZC5</accession>
<keyword evidence="10 11" id="KW-0472">Membrane</keyword>
<keyword evidence="9" id="KW-0902">Two-component regulatory system</keyword>
<dbReference type="InterPro" id="IPR005467">
    <property type="entry name" value="His_kinase_dom"/>
</dbReference>
<dbReference type="PRINTS" id="PR00344">
    <property type="entry name" value="BCTRLSENSOR"/>
</dbReference>
<evidence type="ECO:0000313" key="14">
    <source>
        <dbReference type="EMBL" id="ROO30873.1"/>
    </source>
</evidence>
<feature type="domain" description="Histidine kinase" evidence="12">
    <location>
        <begin position="204"/>
        <end position="406"/>
    </location>
</feature>
<evidence type="ECO:0000256" key="9">
    <source>
        <dbReference type="ARBA" id="ARBA00023012"/>
    </source>
</evidence>
<keyword evidence="4" id="KW-0597">Phosphoprotein</keyword>
<keyword evidence="8 11" id="KW-1133">Transmembrane helix</keyword>
<comment type="catalytic activity">
    <reaction evidence="1">
        <text>ATP + protein L-histidine = ADP + protein N-phospho-L-histidine.</text>
        <dbReference type="EC" id="2.7.13.3"/>
    </reaction>
</comment>